<dbReference type="VEuPathDB" id="TrichDB:TRFO_15740"/>
<dbReference type="EMBL" id="MLAK01000441">
    <property type="protein sequence ID" value="OHT13969.1"/>
    <property type="molecule type" value="Genomic_DNA"/>
</dbReference>
<keyword evidence="2" id="KW-1185">Reference proteome</keyword>
<evidence type="ECO:0000313" key="1">
    <source>
        <dbReference type="EMBL" id="OHT13969.1"/>
    </source>
</evidence>
<proteinExistence type="predicted"/>
<dbReference type="RefSeq" id="XP_068367105.1">
    <property type="nucleotide sequence ID" value="XM_068498553.1"/>
</dbReference>
<name>A0A1J4KRP9_9EUKA</name>
<organism evidence="1 2">
    <name type="scientific">Tritrichomonas foetus</name>
    <dbReference type="NCBI Taxonomy" id="1144522"/>
    <lineage>
        <taxon>Eukaryota</taxon>
        <taxon>Metamonada</taxon>
        <taxon>Parabasalia</taxon>
        <taxon>Tritrichomonadida</taxon>
        <taxon>Tritrichomonadidae</taxon>
        <taxon>Tritrichomonas</taxon>
    </lineage>
</organism>
<accession>A0A1J4KRP9</accession>
<sequence>MYGQYNESLVSLLNPFGKEITKITIKIDEILGLVKTVESVNQSLTDIQERCHKIDDFVNKFAGYQQNINQKHNSLAKIIEEQEENSINANFSNSQFKLYCLIKGQKYNLNQLIEIAKYISKKNKNIKKPGWQEKRSIKRMIFWFDRNWVSIVPSIDHYIEGTFNSDTESD</sequence>
<dbReference type="AlphaFoldDB" id="A0A1J4KRP9"/>
<gene>
    <name evidence="1" type="ORF">TRFO_15740</name>
</gene>
<reference evidence="1" key="1">
    <citation type="submission" date="2016-10" db="EMBL/GenBank/DDBJ databases">
        <authorList>
            <person name="Benchimol M."/>
            <person name="Almeida L.G."/>
            <person name="Vasconcelos A.T."/>
            <person name="Perreira-Neves A."/>
            <person name="Rosa I.A."/>
            <person name="Tasca T."/>
            <person name="Bogo M.R."/>
            <person name="de Souza W."/>
        </authorList>
    </citation>
    <scope>NUCLEOTIDE SEQUENCE [LARGE SCALE GENOMIC DNA]</scope>
    <source>
        <strain evidence="1">K</strain>
    </source>
</reference>
<dbReference type="Proteomes" id="UP000179807">
    <property type="component" value="Unassembled WGS sequence"/>
</dbReference>
<comment type="caution">
    <text evidence="1">The sequence shown here is derived from an EMBL/GenBank/DDBJ whole genome shotgun (WGS) entry which is preliminary data.</text>
</comment>
<dbReference type="GeneID" id="94833257"/>
<protein>
    <submittedName>
        <fullName evidence="1">Uncharacterized protein</fullName>
    </submittedName>
</protein>
<evidence type="ECO:0000313" key="2">
    <source>
        <dbReference type="Proteomes" id="UP000179807"/>
    </source>
</evidence>